<proteinExistence type="predicted"/>
<dbReference type="EMBL" id="JAUYVT010000012">
    <property type="protein sequence ID" value="MDP2565536.1"/>
    <property type="molecule type" value="Genomic_DNA"/>
</dbReference>
<feature type="chain" id="PRO_5047099774" evidence="1">
    <location>
        <begin position="20"/>
        <end position="143"/>
    </location>
</feature>
<sequence length="143" mass="16250">MRALLVICFFWTNSLFACGDDELGQLASFAINEDYSVGNVTGYNVYVPEMFDNYYLTSFTLVIKDTFLGDLNFTEANSYKGYYKAFFQVNLEKLDLLNIVLGYSTTQDKKGIVMCGERIQLNLKELLRANRPEAIIAIPPPLK</sequence>
<evidence type="ECO:0000313" key="3">
    <source>
        <dbReference type="Proteomes" id="UP001177212"/>
    </source>
</evidence>
<accession>A0ABT9FGC3</accession>
<gene>
    <name evidence="2" type="ORF">Q8W34_12900</name>
</gene>
<keyword evidence="1" id="KW-0732">Signal</keyword>
<protein>
    <submittedName>
        <fullName evidence="2">Uncharacterized protein</fullName>
    </submittedName>
</protein>
<name>A0ABT9FGC3_9GAMM</name>
<keyword evidence="3" id="KW-1185">Reference proteome</keyword>
<reference evidence="2" key="1">
    <citation type="submission" date="2023-07" db="EMBL/GenBank/DDBJ databases">
        <title>Genome content predicts the carbon catabolic preferences of heterotrophic bacteria.</title>
        <authorList>
            <person name="Gralka M."/>
        </authorList>
    </citation>
    <scope>NUCLEOTIDE SEQUENCE</scope>
    <source>
        <strain evidence="2">4G09</strain>
    </source>
</reference>
<feature type="signal peptide" evidence="1">
    <location>
        <begin position="1"/>
        <end position="19"/>
    </location>
</feature>
<comment type="caution">
    <text evidence="2">The sequence shown here is derived from an EMBL/GenBank/DDBJ whole genome shotgun (WGS) entry which is preliminary data.</text>
</comment>
<evidence type="ECO:0000313" key="2">
    <source>
        <dbReference type="EMBL" id="MDP2565536.1"/>
    </source>
</evidence>
<organism evidence="2 3">
    <name type="scientific">Pseudoalteromonas marina</name>
    <dbReference type="NCBI Taxonomy" id="267375"/>
    <lineage>
        <taxon>Bacteria</taxon>
        <taxon>Pseudomonadati</taxon>
        <taxon>Pseudomonadota</taxon>
        <taxon>Gammaproteobacteria</taxon>
        <taxon>Alteromonadales</taxon>
        <taxon>Pseudoalteromonadaceae</taxon>
        <taxon>Pseudoalteromonas</taxon>
    </lineage>
</organism>
<evidence type="ECO:0000256" key="1">
    <source>
        <dbReference type="SAM" id="SignalP"/>
    </source>
</evidence>
<dbReference type="Proteomes" id="UP001177212">
    <property type="component" value="Unassembled WGS sequence"/>
</dbReference>
<dbReference type="RefSeq" id="WP_305472339.1">
    <property type="nucleotide sequence ID" value="NZ_JAUYVT010000012.1"/>
</dbReference>
<dbReference type="PROSITE" id="PS51257">
    <property type="entry name" value="PROKAR_LIPOPROTEIN"/>
    <property type="match status" value="1"/>
</dbReference>